<dbReference type="Proteomes" id="UP000694390">
    <property type="component" value="Chromosome 10"/>
</dbReference>
<feature type="region of interest" description="Disordered" evidence="1">
    <location>
        <begin position="1"/>
        <end position="61"/>
    </location>
</feature>
<evidence type="ECO:0000313" key="2">
    <source>
        <dbReference type="Ensembl" id="ENSGEVP00005019450.1"/>
    </source>
</evidence>
<dbReference type="Ensembl" id="ENSGEVT00005020430.1">
    <property type="protein sequence ID" value="ENSGEVP00005019450.1"/>
    <property type="gene ID" value="ENSGEVG00005013802.1"/>
</dbReference>
<accession>A0A8C4WRR2</accession>
<reference evidence="2" key="1">
    <citation type="submission" date="2019-06" db="EMBL/GenBank/DDBJ databases">
        <title>G10K-VGP Goodes thornscrub tortoise genome, primary haplotype.</title>
        <authorList>
            <person name="Murphy B."/>
            <person name="Edwards T."/>
            <person name="Rhie A."/>
            <person name="Koren S."/>
            <person name="Phillippy A."/>
            <person name="Fedrigo O."/>
            <person name="Haase B."/>
            <person name="Mountcastle J."/>
            <person name="Lewin H."/>
            <person name="Damas J."/>
            <person name="Howe K."/>
            <person name="Formenti G."/>
            <person name="Myers G."/>
            <person name="Durbin R."/>
            <person name="Jarvis E.D."/>
        </authorList>
    </citation>
    <scope>NUCLEOTIDE SEQUENCE [LARGE SCALE GENOMIC DNA]</scope>
</reference>
<evidence type="ECO:0000313" key="3">
    <source>
        <dbReference type="Proteomes" id="UP000694390"/>
    </source>
</evidence>
<sequence length="123" mass="12815">AAPSPPTGGGLGGSAHNTSLVTPGPTPKHLWRDDCSQRSSGSQPPTAGGLLSPFTGPIMHQEEPGICQESLKHLSQCRTQTRPGASATHGCARQAGRRYRGCCRAPGKQLGGVLQMRAHARVK</sequence>
<organism evidence="2 3">
    <name type="scientific">Gopherus evgoodei</name>
    <name type="common">Goodes thornscrub tortoise</name>
    <dbReference type="NCBI Taxonomy" id="1825980"/>
    <lineage>
        <taxon>Eukaryota</taxon>
        <taxon>Metazoa</taxon>
        <taxon>Chordata</taxon>
        <taxon>Craniata</taxon>
        <taxon>Vertebrata</taxon>
        <taxon>Euteleostomi</taxon>
        <taxon>Archelosauria</taxon>
        <taxon>Testudinata</taxon>
        <taxon>Testudines</taxon>
        <taxon>Cryptodira</taxon>
        <taxon>Durocryptodira</taxon>
        <taxon>Testudinoidea</taxon>
        <taxon>Testudinidae</taxon>
        <taxon>Gopherus</taxon>
    </lineage>
</organism>
<reference evidence="2" key="3">
    <citation type="submission" date="2025-09" db="UniProtKB">
        <authorList>
            <consortium name="Ensembl"/>
        </authorList>
    </citation>
    <scope>IDENTIFICATION</scope>
</reference>
<evidence type="ECO:0000256" key="1">
    <source>
        <dbReference type="SAM" id="MobiDB-lite"/>
    </source>
</evidence>
<proteinExistence type="predicted"/>
<reference evidence="2" key="2">
    <citation type="submission" date="2025-08" db="UniProtKB">
        <authorList>
            <consortium name="Ensembl"/>
        </authorList>
    </citation>
    <scope>IDENTIFICATION</scope>
</reference>
<name>A0A8C4WRR2_9SAUR</name>
<protein>
    <submittedName>
        <fullName evidence="2">Uncharacterized protein</fullName>
    </submittedName>
</protein>
<keyword evidence="3" id="KW-1185">Reference proteome</keyword>
<dbReference type="AlphaFoldDB" id="A0A8C4WRR2"/>